<feature type="region of interest" description="Disordered" evidence="1">
    <location>
        <begin position="24"/>
        <end position="96"/>
    </location>
</feature>
<evidence type="ECO:0000313" key="3">
    <source>
        <dbReference type="Proteomes" id="UP000245119"/>
    </source>
</evidence>
<gene>
    <name evidence="2" type="ORF">C0Q70_06365</name>
</gene>
<evidence type="ECO:0000313" key="2">
    <source>
        <dbReference type="EMBL" id="PVD35084.1"/>
    </source>
</evidence>
<reference evidence="2 3" key="1">
    <citation type="submission" date="2018-04" db="EMBL/GenBank/DDBJ databases">
        <title>The genome of golden apple snail Pomacea canaliculata provides insight into stress tolerance and invasive adaptation.</title>
        <authorList>
            <person name="Liu C."/>
            <person name="Liu B."/>
            <person name="Ren Y."/>
            <person name="Zhang Y."/>
            <person name="Wang H."/>
            <person name="Li S."/>
            <person name="Jiang F."/>
            <person name="Yin L."/>
            <person name="Zhang G."/>
            <person name="Qian W."/>
            <person name="Fan W."/>
        </authorList>
    </citation>
    <scope>NUCLEOTIDE SEQUENCE [LARGE SCALE GENOMIC DNA]</scope>
    <source>
        <strain evidence="2">SZHN2017</strain>
        <tissue evidence="2">Muscle</tissue>
    </source>
</reference>
<accession>A0A2T7PNS8</accession>
<proteinExistence type="predicted"/>
<sequence>MASSTENDAVVDGDVFEEDVVVDVDNNREVVSNEQQTEVPMEDRGDQEEEHVSQYADGVDDVDVGDQPAEATERSGDASVEVPVTSTPKCGQDKSKKTLKEKLGAIPARLSKLSLLNAIRSGTYVVNEPPPTTTTTTADNEVDENIENKDIDQPPDANAVNARMTDNGIVANEDNVQVALTKMTEDALQEPEVNSTLPLGPSRKIPFNAQMSRDDTQ</sequence>
<dbReference type="Proteomes" id="UP000245119">
    <property type="component" value="Linkage Group LG3"/>
</dbReference>
<name>A0A2T7PNS8_POMCA</name>
<dbReference type="EMBL" id="PZQS01000003">
    <property type="protein sequence ID" value="PVD35084.1"/>
    <property type="molecule type" value="Genomic_DNA"/>
</dbReference>
<protein>
    <submittedName>
        <fullName evidence="2">Uncharacterized protein</fullName>
    </submittedName>
</protein>
<evidence type="ECO:0000256" key="1">
    <source>
        <dbReference type="SAM" id="MobiDB-lite"/>
    </source>
</evidence>
<dbReference type="AlphaFoldDB" id="A0A2T7PNS8"/>
<keyword evidence="3" id="KW-1185">Reference proteome</keyword>
<feature type="region of interest" description="Disordered" evidence="1">
    <location>
        <begin position="187"/>
        <end position="217"/>
    </location>
</feature>
<comment type="caution">
    <text evidence="2">The sequence shown here is derived from an EMBL/GenBank/DDBJ whole genome shotgun (WGS) entry which is preliminary data.</text>
</comment>
<organism evidence="2 3">
    <name type="scientific">Pomacea canaliculata</name>
    <name type="common">Golden apple snail</name>
    <dbReference type="NCBI Taxonomy" id="400727"/>
    <lineage>
        <taxon>Eukaryota</taxon>
        <taxon>Metazoa</taxon>
        <taxon>Spiralia</taxon>
        <taxon>Lophotrochozoa</taxon>
        <taxon>Mollusca</taxon>
        <taxon>Gastropoda</taxon>
        <taxon>Caenogastropoda</taxon>
        <taxon>Architaenioglossa</taxon>
        <taxon>Ampullarioidea</taxon>
        <taxon>Ampullariidae</taxon>
        <taxon>Pomacea</taxon>
    </lineage>
</organism>